<dbReference type="InterPro" id="IPR008928">
    <property type="entry name" value="6-hairpin_glycosidase_sf"/>
</dbReference>
<gene>
    <name evidence="5" type="ORF">OSB_03520</name>
</gene>
<dbReference type="PATRIC" id="fig|1458307.3.peg.357"/>
<evidence type="ECO:0000259" key="4">
    <source>
        <dbReference type="Pfam" id="PF22422"/>
    </source>
</evidence>
<protein>
    <submittedName>
        <fullName evidence="5">Alpha-glucosidase</fullName>
    </submittedName>
</protein>
<dbReference type="STRING" id="1458307.OSB_03520"/>
<reference evidence="5 6" key="1">
    <citation type="journal article" date="2015" name="Genome Announc.">
        <title>Closed Genome Sequence of Octadecabacter temperatus SB1, the First Mesophilic Species of the Genus Octadecabacter.</title>
        <authorList>
            <person name="Voget S."/>
            <person name="Billerbeck S."/>
            <person name="Simon M."/>
            <person name="Daniel R."/>
        </authorList>
    </citation>
    <scope>NUCLEOTIDE SEQUENCE [LARGE SCALE GENOMIC DNA]</scope>
    <source>
        <strain evidence="5 6">SB1</strain>
    </source>
</reference>
<dbReference type="PANTHER" id="PTHR10412:SF11">
    <property type="entry name" value="MANNOSYL-OLIGOSACCHARIDE GLUCOSIDASE"/>
    <property type="match status" value="1"/>
</dbReference>
<keyword evidence="2" id="KW-0378">Hydrolase</keyword>
<dbReference type="SUPFAM" id="SSF48208">
    <property type="entry name" value="Six-hairpin glycosidases"/>
    <property type="match status" value="1"/>
</dbReference>
<evidence type="ECO:0000256" key="3">
    <source>
        <dbReference type="ARBA" id="ARBA00023295"/>
    </source>
</evidence>
<proteinExistence type="inferred from homology"/>
<organism evidence="5 6">
    <name type="scientific">Octadecabacter temperatus</name>
    <dbReference type="NCBI Taxonomy" id="1458307"/>
    <lineage>
        <taxon>Bacteria</taxon>
        <taxon>Pseudomonadati</taxon>
        <taxon>Pseudomonadota</taxon>
        <taxon>Alphaproteobacteria</taxon>
        <taxon>Rhodobacterales</taxon>
        <taxon>Roseobacteraceae</taxon>
        <taxon>Octadecabacter</taxon>
    </lineage>
</organism>
<accession>A0A0K0Y1V6</accession>
<dbReference type="Gene3D" id="1.50.10.10">
    <property type="match status" value="1"/>
</dbReference>
<keyword evidence="6" id="KW-1185">Reference proteome</keyword>
<dbReference type="GO" id="GO:0006487">
    <property type="term" value="P:protein N-linked glycosylation"/>
    <property type="evidence" value="ECO:0007669"/>
    <property type="project" value="TreeGrafter"/>
</dbReference>
<dbReference type="OrthoDB" id="9781878at2"/>
<name>A0A0K0Y1V6_9RHOB</name>
<evidence type="ECO:0000256" key="2">
    <source>
        <dbReference type="ARBA" id="ARBA00022801"/>
    </source>
</evidence>
<dbReference type="GO" id="GO:0004573">
    <property type="term" value="F:Glc3Man9GlcNAc2 oligosaccharide glucosidase activity"/>
    <property type="evidence" value="ECO:0007669"/>
    <property type="project" value="InterPro"/>
</dbReference>
<dbReference type="EMBL" id="CP012160">
    <property type="protein sequence ID" value="AKS44919.1"/>
    <property type="molecule type" value="Genomic_DNA"/>
</dbReference>
<dbReference type="Proteomes" id="UP000067444">
    <property type="component" value="Chromosome"/>
</dbReference>
<dbReference type="InterPro" id="IPR004888">
    <property type="entry name" value="Glycoside_hydrolase_63"/>
</dbReference>
<dbReference type="InterPro" id="IPR054491">
    <property type="entry name" value="MGH1-like_GH"/>
</dbReference>
<sequence>MSLKQLAIDTLAKNDRGGFTIPTAGLYPYQWNWDSAFCALGIATYDMDRAWAEITSLIEGQWPNGMIPSIIFRSDDPDYFPGPSRWGKTHGTIPSTGVSQPPVLATVVRQITEGPSGAVRRAEVFDAIFAWHKWFHDARTANGIVATVHPWETGRDNCPEWNIGLDQMEIAADLPPYQRMDNKHINPEYRPTQEQYDKYLTIVHFGVSIDWDQRRLTDEGPFLMADPNIHFVLLRADKDLLAMAKEMGKPAQVCDQIVAWIAKGEAATDYLWNEDLGAFTARDIRTGTFSTGFSNCSALCFYADSGTSHQRARTADNLRRIASKVDYMLPSWDPDSPDFEAQRYWCGPVWPQMNYMTAQGLAEQGEAELAREVRDDLCRAIEKSGFWECFNPLTGEGCVGSNFSWTAAVWLSWQHETKLEGVA</sequence>
<dbReference type="KEGG" id="otm:OSB_03520"/>
<evidence type="ECO:0000256" key="1">
    <source>
        <dbReference type="ARBA" id="ARBA00010833"/>
    </source>
</evidence>
<evidence type="ECO:0000313" key="5">
    <source>
        <dbReference type="EMBL" id="AKS44919.1"/>
    </source>
</evidence>
<dbReference type="InterPro" id="IPR012341">
    <property type="entry name" value="6hp_glycosidase-like_sf"/>
</dbReference>
<comment type="similarity">
    <text evidence="1">Belongs to the glycosyl hydrolase 63 family.</text>
</comment>
<dbReference type="PANTHER" id="PTHR10412">
    <property type="entry name" value="MANNOSYL-OLIGOSACCHARIDE GLUCOSIDASE"/>
    <property type="match status" value="1"/>
</dbReference>
<feature type="domain" description="Mannosylglycerate hydrolase MGH1-like glycoside hydrolase" evidence="4">
    <location>
        <begin position="27"/>
        <end position="406"/>
    </location>
</feature>
<dbReference type="Pfam" id="PF22422">
    <property type="entry name" value="MGH1-like_GH"/>
    <property type="match status" value="1"/>
</dbReference>
<keyword evidence="3" id="KW-0326">Glycosidase</keyword>
<dbReference type="GO" id="GO:0009311">
    <property type="term" value="P:oligosaccharide metabolic process"/>
    <property type="evidence" value="ECO:0007669"/>
    <property type="project" value="InterPro"/>
</dbReference>
<evidence type="ECO:0000313" key="6">
    <source>
        <dbReference type="Proteomes" id="UP000067444"/>
    </source>
</evidence>
<dbReference type="AlphaFoldDB" id="A0A0K0Y1V6"/>
<dbReference type="RefSeq" id="WP_074202235.1">
    <property type="nucleotide sequence ID" value="NZ_CP012160.1"/>
</dbReference>